<accession>A0ABV0BEC4</accession>
<feature type="compositionally biased region" description="Acidic residues" evidence="1">
    <location>
        <begin position="11"/>
        <end position="26"/>
    </location>
</feature>
<gene>
    <name evidence="2" type="ORF">TPR58_20610</name>
</gene>
<proteinExistence type="predicted"/>
<evidence type="ECO:0008006" key="4">
    <source>
        <dbReference type="Google" id="ProtNLM"/>
    </source>
</evidence>
<feature type="compositionally biased region" description="Basic and acidic residues" evidence="1">
    <location>
        <begin position="1"/>
        <end position="10"/>
    </location>
</feature>
<keyword evidence="3" id="KW-1185">Reference proteome</keyword>
<evidence type="ECO:0000313" key="2">
    <source>
        <dbReference type="EMBL" id="MEN3749587.1"/>
    </source>
</evidence>
<evidence type="ECO:0000313" key="3">
    <source>
        <dbReference type="Proteomes" id="UP001427805"/>
    </source>
</evidence>
<feature type="region of interest" description="Disordered" evidence="1">
    <location>
        <begin position="1"/>
        <end position="44"/>
    </location>
</feature>
<protein>
    <recommendedName>
        <fullName evidence="4">Peptidase</fullName>
    </recommendedName>
</protein>
<dbReference type="Proteomes" id="UP001427805">
    <property type="component" value="Unassembled WGS sequence"/>
</dbReference>
<evidence type="ECO:0000256" key="1">
    <source>
        <dbReference type="SAM" id="MobiDB-lite"/>
    </source>
</evidence>
<feature type="compositionally biased region" description="Low complexity" evidence="1">
    <location>
        <begin position="27"/>
        <end position="44"/>
    </location>
</feature>
<organism evidence="2 3">
    <name type="scientific">Sphingomonas rustica</name>
    <dbReference type="NCBI Taxonomy" id="3103142"/>
    <lineage>
        <taxon>Bacteria</taxon>
        <taxon>Pseudomonadati</taxon>
        <taxon>Pseudomonadota</taxon>
        <taxon>Alphaproteobacteria</taxon>
        <taxon>Sphingomonadales</taxon>
        <taxon>Sphingomonadaceae</taxon>
        <taxon>Sphingomonas</taxon>
    </lineage>
</organism>
<dbReference type="EMBL" id="JBDIZK010000015">
    <property type="protein sequence ID" value="MEN3749587.1"/>
    <property type="molecule type" value="Genomic_DNA"/>
</dbReference>
<comment type="caution">
    <text evidence="2">The sequence shown here is derived from an EMBL/GenBank/DDBJ whole genome shotgun (WGS) entry which is preliminary data.</text>
</comment>
<dbReference type="RefSeq" id="WP_346248633.1">
    <property type="nucleotide sequence ID" value="NZ_JBDIZK010000015.1"/>
</dbReference>
<reference evidence="2 3" key="1">
    <citation type="submission" date="2024-05" db="EMBL/GenBank/DDBJ databases">
        <title>Sphingomonas sp. HF-S3 16S ribosomal RNA gene Genome sequencing and assembly.</title>
        <authorList>
            <person name="Lee H."/>
        </authorList>
    </citation>
    <scope>NUCLEOTIDE SEQUENCE [LARGE SCALE GENOMIC DNA]</scope>
    <source>
        <strain evidence="2 3">HF-S3</strain>
    </source>
</reference>
<sequence length="213" mass="22573">MTDQMMHDAASEAETDYSVDEADAGGEEASLLGGAGGDPADAGAAGGLPDAYALDMPEGFTLDGETLAEADPVFREMGLSNDAAQKLVPVAAGFGRRMFDAGLRQAGDRLMTDAATTRREWADAFEADPEFGGQNRARTLSEAARAFDHYGLKAGEGLRQLLDESGLGNHPDLIRFVAQIGRDLGEGSFERGDAVRQPRAAEQKLYGAEFQAR</sequence>
<name>A0ABV0BEC4_9SPHN</name>